<feature type="region of interest" description="Disordered" evidence="1">
    <location>
        <begin position="416"/>
        <end position="435"/>
    </location>
</feature>
<organism evidence="2 3">
    <name type="scientific">Mycena chlorophos</name>
    <name type="common">Agaric fungus</name>
    <name type="synonym">Agaricus chlorophos</name>
    <dbReference type="NCBI Taxonomy" id="658473"/>
    <lineage>
        <taxon>Eukaryota</taxon>
        <taxon>Fungi</taxon>
        <taxon>Dikarya</taxon>
        <taxon>Basidiomycota</taxon>
        <taxon>Agaricomycotina</taxon>
        <taxon>Agaricomycetes</taxon>
        <taxon>Agaricomycetidae</taxon>
        <taxon>Agaricales</taxon>
        <taxon>Marasmiineae</taxon>
        <taxon>Mycenaceae</taxon>
        <taxon>Mycena</taxon>
    </lineage>
</organism>
<evidence type="ECO:0000313" key="3">
    <source>
        <dbReference type="Proteomes" id="UP000613580"/>
    </source>
</evidence>
<protein>
    <recommendedName>
        <fullName evidence="4">Arrestin-like N-terminal domain-containing protein</fullName>
    </recommendedName>
</protein>
<feature type="region of interest" description="Disordered" evidence="1">
    <location>
        <begin position="1"/>
        <end position="40"/>
    </location>
</feature>
<dbReference type="Proteomes" id="UP000613580">
    <property type="component" value="Unassembled WGS sequence"/>
</dbReference>
<evidence type="ECO:0000313" key="2">
    <source>
        <dbReference type="EMBL" id="KAF7313908.1"/>
    </source>
</evidence>
<evidence type="ECO:0000256" key="1">
    <source>
        <dbReference type="SAM" id="MobiDB-lite"/>
    </source>
</evidence>
<proteinExistence type="predicted"/>
<dbReference type="AlphaFoldDB" id="A0A8H6WGE6"/>
<keyword evidence="3" id="KW-1185">Reference proteome</keyword>
<reference evidence="2" key="1">
    <citation type="submission" date="2020-05" db="EMBL/GenBank/DDBJ databases">
        <title>Mycena genomes resolve the evolution of fungal bioluminescence.</title>
        <authorList>
            <person name="Tsai I.J."/>
        </authorList>
    </citation>
    <scope>NUCLEOTIDE SEQUENCE</scope>
    <source>
        <strain evidence="2">110903Hualien_Pintung</strain>
    </source>
</reference>
<name>A0A8H6WGE6_MYCCL</name>
<dbReference type="EMBL" id="JACAZE010000006">
    <property type="protein sequence ID" value="KAF7313908.1"/>
    <property type="molecule type" value="Genomic_DNA"/>
</dbReference>
<sequence>MDDTEAPPSYNPRISVLSEPPVYSNEENQPPPIEATAPARSNLGSLTAKTFTYEMKNFFNKTWATLTIGGDGRLSRDTPVFLEGATIEGSVKLNLRSRDAITSVCVFFYGVLITSGDPPEESMFMNKRHFVWVARWGDPRAPRIPTPDNPVPLWTEKLRGEYDFPFSIQLPEYTTHPKDSAGVYRLPHTFIDGRSRGSIHYNLGLYIHRNSKLASDDQFSVPYGYFSMRQPPKPSLPRQLALQNNTPIPGPVEDPQGWHAFSPVLIRGRVFGERDVEFQCSAFLANPLSYTRTTSIPCAITFECDDEQALDLLASMKTSVLYLQRRVTCTFHGSSTHVQPSGKAVWWPSTDATAPRDPRSRHLMGEIALSGQLAPTSAISLFSVEYTVVLFPPDVVAFEASASGQLATQTVEITTRFPAGPRPPQSVAPTQAHTS</sequence>
<accession>A0A8H6WGE6</accession>
<dbReference type="Gene3D" id="2.60.40.640">
    <property type="match status" value="1"/>
</dbReference>
<dbReference type="InterPro" id="IPR014752">
    <property type="entry name" value="Arrestin-like_C"/>
</dbReference>
<comment type="caution">
    <text evidence="2">The sequence shown here is derived from an EMBL/GenBank/DDBJ whole genome shotgun (WGS) entry which is preliminary data.</text>
</comment>
<gene>
    <name evidence="2" type="ORF">HMN09_00548900</name>
</gene>
<evidence type="ECO:0008006" key="4">
    <source>
        <dbReference type="Google" id="ProtNLM"/>
    </source>
</evidence>
<dbReference type="OrthoDB" id="3262423at2759"/>